<organism evidence="2 3">
    <name type="scientific">Sediminicurvatus halobius</name>
    <dbReference type="NCBI Taxonomy" id="2182432"/>
    <lineage>
        <taxon>Bacteria</taxon>
        <taxon>Pseudomonadati</taxon>
        <taxon>Pseudomonadota</taxon>
        <taxon>Gammaproteobacteria</taxon>
        <taxon>Chromatiales</taxon>
        <taxon>Ectothiorhodospiraceae</taxon>
        <taxon>Sediminicurvatus</taxon>
    </lineage>
</organism>
<dbReference type="OrthoDB" id="5296554at2"/>
<dbReference type="AlphaFoldDB" id="A0A2U2N2V6"/>
<proteinExistence type="predicted"/>
<reference evidence="2 3" key="1">
    <citation type="submission" date="2018-05" db="EMBL/GenBank/DDBJ databases">
        <title>Spiribacter halobius sp. nov., a moderately halophilic bacterium isolated from marine solar saltern.</title>
        <authorList>
            <person name="Zheng W.-S."/>
            <person name="Lu D.-C."/>
            <person name="Du Z.-J."/>
        </authorList>
    </citation>
    <scope>NUCLEOTIDE SEQUENCE [LARGE SCALE GENOMIC DNA]</scope>
    <source>
        <strain evidence="2 3">E85</strain>
    </source>
</reference>
<dbReference type="Gene3D" id="3.30.70.100">
    <property type="match status" value="1"/>
</dbReference>
<dbReference type="EMBL" id="QFFI01000010">
    <property type="protein sequence ID" value="PWG63536.1"/>
    <property type="molecule type" value="Genomic_DNA"/>
</dbReference>
<dbReference type="Pfam" id="PF07045">
    <property type="entry name" value="DUF1330"/>
    <property type="match status" value="1"/>
</dbReference>
<protein>
    <submittedName>
        <fullName evidence="2">DUF1330 domain-containing protein</fullName>
    </submittedName>
</protein>
<dbReference type="InterPro" id="IPR011008">
    <property type="entry name" value="Dimeric_a/b-barrel"/>
</dbReference>
<name>A0A2U2N2V6_9GAMM</name>
<dbReference type="Proteomes" id="UP000245474">
    <property type="component" value="Unassembled WGS sequence"/>
</dbReference>
<feature type="domain" description="DUF1330" evidence="1">
    <location>
        <begin position="6"/>
        <end position="94"/>
    </location>
</feature>
<dbReference type="SUPFAM" id="SSF54909">
    <property type="entry name" value="Dimeric alpha+beta barrel"/>
    <property type="match status" value="1"/>
</dbReference>
<dbReference type="InterPro" id="IPR010753">
    <property type="entry name" value="DUF1330"/>
</dbReference>
<accession>A0A2U2N2V6</accession>
<comment type="caution">
    <text evidence="2">The sequence shown here is derived from an EMBL/GenBank/DDBJ whole genome shotgun (WGS) entry which is preliminary data.</text>
</comment>
<gene>
    <name evidence="2" type="ORF">DEM34_08230</name>
</gene>
<evidence type="ECO:0000313" key="3">
    <source>
        <dbReference type="Proteomes" id="UP000245474"/>
    </source>
</evidence>
<evidence type="ECO:0000259" key="1">
    <source>
        <dbReference type="Pfam" id="PF07045"/>
    </source>
</evidence>
<sequence length="99" mass="11694">MFEMLMALHVTDDAGYQRYREAMTPILERHGGGFGYDFRVSEVLRSQVEHPINRVFTIRFPDQPASRAFFAHPEYLDVRRRYFEDAVSAMTIIAEYTRE</sequence>
<dbReference type="RefSeq" id="WP_109678106.1">
    <property type="nucleotide sequence ID" value="NZ_CP086615.1"/>
</dbReference>
<evidence type="ECO:0000313" key="2">
    <source>
        <dbReference type="EMBL" id="PWG63536.1"/>
    </source>
</evidence>
<keyword evidence="3" id="KW-1185">Reference proteome</keyword>